<evidence type="ECO:0000313" key="2">
    <source>
        <dbReference type="Proteomes" id="UP000002668"/>
    </source>
</evidence>
<dbReference type="EMBL" id="FP929065">
    <property type="protein sequence ID" value="CBX90878.1"/>
    <property type="molecule type" value="Genomic_DNA"/>
</dbReference>
<keyword evidence="2" id="KW-1185">Reference proteome</keyword>
<reference evidence="2" key="1">
    <citation type="journal article" date="2011" name="Nat. Commun.">
        <title>Effector diversification within compartments of the Leptosphaeria maculans genome affected by Repeat-Induced Point mutations.</title>
        <authorList>
            <person name="Rouxel T."/>
            <person name="Grandaubert J."/>
            <person name="Hane J.K."/>
            <person name="Hoede C."/>
            <person name="van de Wouw A.P."/>
            <person name="Couloux A."/>
            <person name="Dominguez V."/>
            <person name="Anthouard V."/>
            <person name="Bally P."/>
            <person name="Bourras S."/>
            <person name="Cozijnsen A.J."/>
            <person name="Ciuffetti L.M."/>
            <person name="Degrave A."/>
            <person name="Dilmaghani A."/>
            <person name="Duret L."/>
            <person name="Fudal I."/>
            <person name="Goodwin S.B."/>
            <person name="Gout L."/>
            <person name="Glaser N."/>
            <person name="Linglin J."/>
            <person name="Kema G.H.J."/>
            <person name="Lapalu N."/>
            <person name="Lawrence C.B."/>
            <person name="May K."/>
            <person name="Meyer M."/>
            <person name="Ollivier B."/>
            <person name="Poulain J."/>
            <person name="Schoch C.L."/>
            <person name="Simon A."/>
            <person name="Spatafora J.W."/>
            <person name="Stachowiak A."/>
            <person name="Turgeon B.G."/>
            <person name="Tyler B.M."/>
            <person name="Vincent D."/>
            <person name="Weissenbach J."/>
            <person name="Amselem J."/>
            <person name="Quesneville H."/>
            <person name="Oliver R.P."/>
            <person name="Wincker P."/>
            <person name="Balesdent M.-H."/>
            <person name="Howlett B.J."/>
        </authorList>
    </citation>
    <scope>NUCLEOTIDE SEQUENCE [LARGE SCALE GENOMIC DNA]</scope>
    <source>
        <strain evidence="2">JN3 / isolate v23.1.3 / race Av1-4-5-6-7-8</strain>
    </source>
</reference>
<evidence type="ECO:0000313" key="1">
    <source>
        <dbReference type="EMBL" id="CBX90878.1"/>
    </source>
</evidence>
<dbReference type="OrthoDB" id="3897607at2759"/>
<dbReference type="AlphaFoldDB" id="E4ZHP5"/>
<dbReference type="VEuPathDB" id="FungiDB:LEMA_P059120.1"/>
<dbReference type="Proteomes" id="UP000002668">
    <property type="component" value="Genome"/>
</dbReference>
<proteinExistence type="predicted"/>
<protein>
    <submittedName>
        <fullName evidence="1">Predicted protein</fullName>
    </submittedName>
</protein>
<sequence length="164" mass="18323">MPLIIPEDVEGVRLCRERAVRRDLGKDGLRPDASSSATLRQLIGSVLPTSPTSRSKYGDPIRASLTRCRDITHSQCIKIKQFCLAIRHYGHESRFSVDAHDVSIPYRWAIITTNDRSVALHTTIFPGFTYSSLSFLARTSIQWKTPGLEDTAMLATQVRSPHSA</sequence>
<dbReference type="InParanoid" id="E4ZHP5"/>
<organism evidence="2">
    <name type="scientific">Leptosphaeria maculans (strain JN3 / isolate v23.1.3 / race Av1-4-5-6-7-8)</name>
    <name type="common">Blackleg fungus</name>
    <name type="synonym">Phoma lingam</name>
    <dbReference type="NCBI Taxonomy" id="985895"/>
    <lineage>
        <taxon>Eukaryota</taxon>
        <taxon>Fungi</taxon>
        <taxon>Dikarya</taxon>
        <taxon>Ascomycota</taxon>
        <taxon>Pezizomycotina</taxon>
        <taxon>Dothideomycetes</taxon>
        <taxon>Pleosporomycetidae</taxon>
        <taxon>Pleosporales</taxon>
        <taxon>Pleosporineae</taxon>
        <taxon>Leptosphaeriaceae</taxon>
        <taxon>Plenodomus</taxon>
        <taxon>Plenodomus lingam/Leptosphaeria maculans species complex</taxon>
    </lineage>
</organism>
<name>E4ZHP5_LEPMJ</name>
<accession>E4ZHP5</accession>
<gene>
    <name evidence="1" type="ORF">LEMA_P059120.1</name>
</gene>
<dbReference type="HOGENOM" id="CLU_1619325_0_0_1"/>